<evidence type="ECO:0000313" key="3">
    <source>
        <dbReference type="Proteomes" id="UP000494206"/>
    </source>
</evidence>
<evidence type="ECO:0000256" key="1">
    <source>
        <dbReference type="SAM" id="MobiDB-lite"/>
    </source>
</evidence>
<name>A0A8S1F0Y7_9PELO</name>
<feature type="region of interest" description="Disordered" evidence="1">
    <location>
        <begin position="492"/>
        <end position="550"/>
    </location>
</feature>
<dbReference type="EMBL" id="CADEPM010000004">
    <property type="protein sequence ID" value="CAB3404096.1"/>
    <property type="molecule type" value="Genomic_DNA"/>
</dbReference>
<feature type="compositionally biased region" description="Low complexity" evidence="1">
    <location>
        <begin position="610"/>
        <end position="625"/>
    </location>
</feature>
<dbReference type="AlphaFoldDB" id="A0A8S1F0Y7"/>
<gene>
    <name evidence="2" type="ORF">CBOVIS_LOCUS6484</name>
</gene>
<feature type="region of interest" description="Disordered" evidence="1">
    <location>
        <begin position="594"/>
        <end position="628"/>
    </location>
</feature>
<comment type="caution">
    <text evidence="2">The sequence shown here is derived from an EMBL/GenBank/DDBJ whole genome shotgun (WGS) entry which is preliminary data.</text>
</comment>
<protein>
    <submittedName>
        <fullName evidence="2">Uncharacterized protein</fullName>
    </submittedName>
</protein>
<accession>A0A8S1F0Y7</accession>
<dbReference type="Proteomes" id="UP000494206">
    <property type="component" value="Unassembled WGS sequence"/>
</dbReference>
<keyword evidence="3" id="KW-1185">Reference proteome</keyword>
<sequence>MGHNKFMGDGVIIESKRNNLVVRSEPDRLIHFTLKDLNEYEPFVKSMFEIFQKGETVVFSAKSHQFIDRTEYTAVAVCPKRRLERMVGTIRHVADTFVTIESGDRRIFALKSVKDLDNDVVEIRGKNMVIGAAVKFKAFKQPLNNGCSYIAWSLRVDNKSELEIRPEIPRKIGDSFGPVFGPADLPPMLYEQQGICFQLKEKLFVYSPISGAAVIENAPPFVEPLRFIQYSAKKRAVSDTREVALVAESIIDLGEVLPIYADTLNVKLMVLTYVPDRKGTYAWNDLLGVVFIPAACKLTAPAFGIIDAYVAYDSYHMWRVRDIITELIGDEAVECRRHICQRLNTVDGAIIKHVHQTKGKEFSAFFAVDGSELYGESVSYNGDLSKFKKDDSKYRCTYFYQTQNQKHCYKILIWTKIAPNGVTSKRHILLQSDEHRAPIPQPFVRSLKLTFVEHMIQFKIHQTPPKLVEHDFPQFHDGLEEYIRARPKVDASQSYFNDSDDEIEKPPSTLKTENQVKESQEEMAEAGPSAWDLEHDGTENPGPSTAAFDDRMIPVPAKNDNLFEYNENLGHFVLTMWSPDFFNNMDNQMSVSEMTANADPASPNKRNSNDDTASAIDADSSSDNTVQPNDVMHNVQERLRQLEQTLLVTRSSLVNCVGCQHRQIDLQRQRLQQIKEKMDNFEQTLSFVDEFSRSVFNMLMDNNNTDESDMSDSEIGESPTLELPNPLIIKCPFCDEPHHAIECNVFPSAVLRRHMLVQKELCVRCFEHDITTGCTKQRPLCVRCGEGHHISLCILQFP</sequence>
<evidence type="ECO:0000313" key="2">
    <source>
        <dbReference type="EMBL" id="CAB3404096.1"/>
    </source>
</evidence>
<proteinExistence type="predicted"/>
<organism evidence="2 3">
    <name type="scientific">Caenorhabditis bovis</name>
    <dbReference type="NCBI Taxonomy" id="2654633"/>
    <lineage>
        <taxon>Eukaryota</taxon>
        <taxon>Metazoa</taxon>
        <taxon>Ecdysozoa</taxon>
        <taxon>Nematoda</taxon>
        <taxon>Chromadorea</taxon>
        <taxon>Rhabditida</taxon>
        <taxon>Rhabditina</taxon>
        <taxon>Rhabditomorpha</taxon>
        <taxon>Rhabditoidea</taxon>
        <taxon>Rhabditidae</taxon>
        <taxon>Peloderinae</taxon>
        <taxon>Caenorhabditis</taxon>
    </lineage>
</organism>
<reference evidence="2 3" key="1">
    <citation type="submission" date="2020-04" db="EMBL/GenBank/DDBJ databases">
        <authorList>
            <person name="Laetsch R D."/>
            <person name="Stevens L."/>
            <person name="Kumar S."/>
            <person name="Blaxter L. M."/>
        </authorList>
    </citation>
    <scope>NUCLEOTIDE SEQUENCE [LARGE SCALE GENOMIC DNA]</scope>
</reference>